<dbReference type="STRING" id="551995.SAMN05192574_10372"/>
<dbReference type="AlphaFoldDB" id="A0A1H8GAW3"/>
<accession>A0A1H8GAW3</accession>
<dbReference type="NCBIfam" id="TIGR02985">
    <property type="entry name" value="Sig70_bacteroi1"/>
    <property type="match status" value="1"/>
</dbReference>
<dbReference type="Pfam" id="PF04542">
    <property type="entry name" value="Sigma70_r2"/>
    <property type="match status" value="1"/>
</dbReference>
<dbReference type="SUPFAM" id="SSF88659">
    <property type="entry name" value="Sigma3 and sigma4 domains of RNA polymerase sigma factors"/>
    <property type="match status" value="1"/>
</dbReference>
<dbReference type="PANTHER" id="PTHR43133">
    <property type="entry name" value="RNA POLYMERASE ECF-TYPE SIGMA FACTO"/>
    <property type="match status" value="1"/>
</dbReference>
<dbReference type="Gene3D" id="1.10.1740.10">
    <property type="match status" value="1"/>
</dbReference>
<keyword evidence="4" id="KW-0804">Transcription</keyword>
<dbReference type="InterPro" id="IPR007627">
    <property type="entry name" value="RNA_pol_sigma70_r2"/>
</dbReference>
<protein>
    <submittedName>
        <fullName evidence="7">RNA polymerase sigma-70 factor, ECF subfamily</fullName>
    </submittedName>
</protein>
<dbReference type="InterPro" id="IPR013324">
    <property type="entry name" value="RNA_pol_sigma_r3/r4-like"/>
</dbReference>
<dbReference type="OrthoDB" id="799938at2"/>
<evidence type="ECO:0000313" key="8">
    <source>
        <dbReference type="Proteomes" id="UP000198942"/>
    </source>
</evidence>
<evidence type="ECO:0000313" key="7">
    <source>
        <dbReference type="EMBL" id="SEN40979.1"/>
    </source>
</evidence>
<evidence type="ECO:0000256" key="3">
    <source>
        <dbReference type="ARBA" id="ARBA00023082"/>
    </source>
</evidence>
<dbReference type="RefSeq" id="WP_091210438.1">
    <property type="nucleotide sequence ID" value="NZ_FOCL01000003.1"/>
</dbReference>
<evidence type="ECO:0000256" key="4">
    <source>
        <dbReference type="ARBA" id="ARBA00023163"/>
    </source>
</evidence>
<dbReference type="Gene3D" id="1.10.10.10">
    <property type="entry name" value="Winged helix-like DNA-binding domain superfamily/Winged helix DNA-binding domain"/>
    <property type="match status" value="1"/>
</dbReference>
<evidence type="ECO:0000256" key="1">
    <source>
        <dbReference type="ARBA" id="ARBA00010641"/>
    </source>
</evidence>
<evidence type="ECO:0000259" key="6">
    <source>
        <dbReference type="Pfam" id="PF08281"/>
    </source>
</evidence>
<dbReference type="InterPro" id="IPR013325">
    <property type="entry name" value="RNA_pol_sigma_r2"/>
</dbReference>
<sequence length="200" mass="23773">MFEFTQSDEKELLLQVAEGNEFAFRRLFAAYHQRLGVHILRITQSVELAEEVVQDVFMKIWMTRETLANVDNFKAYLFVLSKNHALNCLRKVSREQLQLKRLEETNIVPFTTEAQVSDHYYNLIDEAIDKLPPQQQKIYLMSRHSRLKYHEIADELELSRETVKKYLQIATASIKEYVHEHREAIALIMALVHFFHFFKK</sequence>
<dbReference type="InterPro" id="IPR014284">
    <property type="entry name" value="RNA_pol_sigma-70_dom"/>
</dbReference>
<dbReference type="InterPro" id="IPR036388">
    <property type="entry name" value="WH-like_DNA-bd_sf"/>
</dbReference>
<name>A0A1H8GAW3_9SPHI</name>
<evidence type="ECO:0000256" key="2">
    <source>
        <dbReference type="ARBA" id="ARBA00023015"/>
    </source>
</evidence>
<organism evidence="7 8">
    <name type="scientific">Mucilaginibacter gossypiicola</name>
    <dbReference type="NCBI Taxonomy" id="551995"/>
    <lineage>
        <taxon>Bacteria</taxon>
        <taxon>Pseudomonadati</taxon>
        <taxon>Bacteroidota</taxon>
        <taxon>Sphingobacteriia</taxon>
        <taxon>Sphingobacteriales</taxon>
        <taxon>Sphingobacteriaceae</taxon>
        <taxon>Mucilaginibacter</taxon>
    </lineage>
</organism>
<dbReference type="GO" id="GO:0006352">
    <property type="term" value="P:DNA-templated transcription initiation"/>
    <property type="evidence" value="ECO:0007669"/>
    <property type="project" value="InterPro"/>
</dbReference>
<dbReference type="InterPro" id="IPR013249">
    <property type="entry name" value="RNA_pol_sigma70_r4_t2"/>
</dbReference>
<proteinExistence type="inferred from homology"/>
<dbReference type="EMBL" id="FOCL01000003">
    <property type="protein sequence ID" value="SEN40979.1"/>
    <property type="molecule type" value="Genomic_DNA"/>
</dbReference>
<dbReference type="GO" id="GO:0016987">
    <property type="term" value="F:sigma factor activity"/>
    <property type="evidence" value="ECO:0007669"/>
    <property type="project" value="UniProtKB-KW"/>
</dbReference>
<dbReference type="NCBIfam" id="TIGR02937">
    <property type="entry name" value="sigma70-ECF"/>
    <property type="match status" value="1"/>
</dbReference>
<evidence type="ECO:0000259" key="5">
    <source>
        <dbReference type="Pfam" id="PF04542"/>
    </source>
</evidence>
<comment type="similarity">
    <text evidence="1">Belongs to the sigma-70 factor family. ECF subfamily.</text>
</comment>
<dbReference type="Pfam" id="PF08281">
    <property type="entry name" value="Sigma70_r4_2"/>
    <property type="match status" value="1"/>
</dbReference>
<gene>
    <name evidence="7" type="ORF">SAMN05192574_10372</name>
</gene>
<reference evidence="8" key="1">
    <citation type="submission" date="2016-10" db="EMBL/GenBank/DDBJ databases">
        <authorList>
            <person name="Varghese N."/>
            <person name="Submissions S."/>
        </authorList>
    </citation>
    <scope>NUCLEOTIDE SEQUENCE [LARGE SCALE GENOMIC DNA]</scope>
    <source>
        <strain evidence="8">Gh-48</strain>
    </source>
</reference>
<dbReference type="PANTHER" id="PTHR43133:SF46">
    <property type="entry name" value="RNA POLYMERASE SIGMA-70 FACTOR ECF SUBFAMILY"/>
    <property type="match status" value="1"/>
</dbReference>
<feature type="domain" description="RNA polymerase sigma-70 region 2" evidence="5">
    <location>
        <begin position="27"/>
        <end position="94"/>
    </location>
</feature>
<keyword evidence="3" id="KW-0731">Sigma factor</keyword>
<dbReference type="SUPFAM" id="SSF88946">
    <property type="entry name" value="Sigma2 domain of RNA polymerase sigma factors"/>
    <property type="match status" value="1"/>
</dbReference>
<dbReference type="InterPro" id="IPR014327">
    <property type="entry name" value="RNA_pol_sigma70_bacteroid"/>
</dbReference>
<keyword evidence="2" id="KW-0805">Transcription regulation</keyword>
<dbReference type="GO" id="GO:0003677">
    <property type="term" value="F:DNA binding"/>
    <property type="evidence" value="ECO:0007669"/>
    <property type="project" value="InterPro"/>
</dbReference>
<dbReference type="InterPro" id="IPR039425">
    <property type="entry name" value="RNA_pol_sigma-70-like"/>
</dbReference>
<dbReference type="Proteomes" id="UP000198942">
    <property type="component" value="Unassembled WGS sequence"/>
</dbReference>
<feature type="domain" description="RNA polymerase sigma factor 70 region 4 type 2" evidence="6">
    <location>
        <begin position="122"/>
        <end position="168"/>
    </location>
</feature>
<keyword evidence="8" id="KW-1185">Reference proteome</keyword>